<dbReference type="Proteomes" id="UP000789920">
    <property type="component" value="Unassembled WGS sequence"/>
</dbReference>
<accession>A0ACA9RCP4</accession>
<name>A0ACA9RCP4_9GLOM</name>
<feature type="non-terminal residue" evidence="1">
    <location>
        <position position="1"/>
    </location>
</feature>
<reference evidence="1" key="1">
    <citation type="submission" date="2021-06" db="EMBL/GenBank/DDBJ databases">
        <authorList>
            <person name="Kallberg Y."/>
            <person name="Tangrot J."/>
            <person name="Rosling A."/>
        </authorList>
    </citation>
    <scope>NUCLEOTIDE SEQUENCE</scope>
    <source>
        <strain evidence="1">MA461A</strain>
    </source>
</reference>
<proteinExistence type="predicted"/>
<gene>
    <name evidence="1" type="ORF">RPERSI_LOCUS18451</name>
</gene>
<comment type="caution">
    <text evidence="1">The sequence shown here is derived from an EMBL/GenBank/DDBJ whole genome shotgun (WGS) entry which is preliminary data.</text>
</comment>
<sequence length="49" mass="5468">TVSGGLPMSGNFVDRKYPIKCLDIGQCPPDRCPRPPHFTRTVSDDNSYE</sequence>
<keyword evidence="2" id="KW-1185">Reference proteome</keyword>
<evidence type="ECO:0000313" key="1">
    <source>
        <dbReference type="EMBL" id="CAG8786836.1"/>
    </source>
</evidence>
<dbReference type="EMBL" id="CAJVQC010048865">
    <property type="protein sequence ID" value="CAG8786836.1"/>
    <property type="molecule type" value="Genomic_DNA"/>
</dbReference>
<evidence type="ECO:0000313" key="2">
    <source>
        <dbReference type="Proteomes" id="UP000789920"/>
    </source>
</evidence>
<protein>
    <submittedName>
        <fullName evidence="1">12011_t:CDS:1</fullName>
    </submittedName>
</protein>
<organism evidence="1 2">
    <name type="scientific">Racocetra persica</name>
    <dbReference type="NCBI Taxonomy" id="160502"/>
    <lineage>
        <taxon>Eukaryota</taxon>
        <taxon>Fungi</taxon>
        <taxon>Fungi incertae sedis</taxon>
        <taxon>Mucoromycota</taxon>
        <taxon>Glomeromycotina</taxon>
        <taxon>Glomeromycetes</taxon>
        <taxon>Diversisporales</taxon>
        <taxon>Gigasporaceae</taxon>
        <taxon>Racocetra</taxon>
    </lineage>
</organism>
<feature type="non-terminal residue" evidence="1">
    <location>
        <position position="49"/>
    </location>
</feature>